<evidence type="ECO:0000256" key="9">
    <source>
        <dbReference type="ARBA" id="ARBA00022840"/>
    </source>
</evidence>
<comment type="subcellular location">
    <subcellularLocation>
        <location evidence="2">Membrane</location>
        <topology evidence="2">Multi-pass membrane protein</topology>
    </subcellularLocation>
</comment>
<dbReference type="Gene3D" id="1.20.120.620">
    <property type="entry name" value="Backbone structure of the membrane domain of e. Coli histidine kinase receptor kdpd"/>
    <property type="match status" value="1"/>
</dbReference>
<dbReference type="CDD" id="cd00082">
    <property type="entry name" value="HisKA"/>
    <property type="match status" value="1"/>
</dbReference>
<reference evidence="16" key="1">
    <citation type="submission" date="2021-11" db="EMBL/GenBank/DDBJ databases">
        <title>BS-T2-15 a new species belonging to the Comamonadaceae family isolated from the soil of a French oak forest.</title>
        <authorList>
            <person name="Mieszkin S."/>
            <person name="Alain K."/>
        </authorList>
    </citation>
    <scope>NUCLEOTIDE SEQUENCE</scope>
    <source>
        <strain evidence="16">BS-T2-15</strain>
    </source>
</reference>
<dbReference type="GO" id="GO:0005886">
    <property type="term" value="C:plasma membrane"/>
    <property type="evidence" value="ECO:0007669"/>
    <property type="project" value="TreeGrafter"/>
</dbReference>
<evidence type="ECO:0000256" key="1">
    <source>
        <dbReference type="ARBA" id="ARBA00000085"/>
    </source>
</evidence>
<dbReference type="SMART" id="SM00388">
    <property type="entry name" value="HisKA"/>
    <property type="match status" value="1"/>
</dbReference>
<keyword evidence="5" id="KW-0808">Transferase</keyword>
<keyword evidence="8" id="KW-0418">Kinase</keyword>
<dbReference type="GO" id="GO:0005524">
    <property type="term" value="F:ATP binding"/>
    <property type="evidence" value="ECO:0007669"/>
    <property type="project" value="UniProtKB-KW"/>
</dbReference>
<dbReference type="InterPro" id="IPR005467">
    <property type="entry name" value="His_kinase_dom"/>
</dbReference>
<dbReference type="Pfam" id="PF13493">
    <property type="entry name" value="DUF4118"/>
    <property type="match status" value="1"/>
</dbReference>
<dbReference type="SUPFAM" id="SSF55874">
    <property type="entry name" value="ATPase domain of HSP90 chaperone/DNA topoisomerase II/histidine kinase"/>
    <property type="match status" value="1"/>
</dbReference>
<proteinExistence type="predicted"/>
<comment type="caution">
    <text evidence="16">The sequence shown here is derived from an EMBL/GenBank/DDBJ whole genome shotgun (WGS) entry which is preliminary data.</text>
</comment>
<evidence type="ECO:0000256" key="10">
    <source>
        <dbReference type="ARBA" id="ARBA00022989"/>
    </source>
</evidence>
<comment type="catalytic activity">
    <reaction evidence="1">
        <text>ATP + protein L-histidine = ADP + protein N-phospho-L-histidine.</text>
        <dbReference type="EC" id="2.7.13.3"/>
    </reaction>
</comment>
<evidence type="ECO:0000259" key="15">
    <source>
        <dbReference type="PROSITE" id="PS50109"/>
    </source>
</evidence>
<dbReference type="CDD" id="cd00075">
    <property type="entry name" value="HATPase"/>
    <property type="match status" value="1"/>
</dbReference>
<evidence type="ECO:0000256" key="13">
    <source>
        <dbReference type="SAM" id="MobiDB-lite"/>
    </source>
</evidence>
<evidence type="ECO:0000256" key="4">
    <source>
        <dbReference type="ARBA" id="ARBA00022553"/>
    </source>
</evidence>
<keyword evidence="9" id="KW-0067">ATP-binding</keyword>
<evidence type="ECO:0000256" key="8">
    <source>
        <dbReference type="ARBA" id="ARBA00022777"/>
    </source>
</evidence>
<dbReference type="Pfam" id="PF02518">
    <property type="entry name" value="HATPase_c"/>
    <property type="match status" value="1"/>
</dbReference>
<evidence type="ECO:0000256" key="7">
    <source>
        <dbReference type="ARBA" id="ARBA00022741"/>
    </source>
</evidence>
<dbReference type="PANTHER" id="PTHR45569:SF1">
    <property type="entry name" value="SENSOR PROTEIN KDPD"/>
    <property type="match status" value="1"/>
</dbReference>
<dbReference type="EC" id="2.7.13.3" evidence="3"/>
<feature type="domain" description="Histidine kinase" evidence="15">
    <location>
        <begin position="289"/>
        <end position="511"/>
    </location>
</feature>
<dbReference type="InterPro" id="IPR003661">
    <property type="entry name" value="HisK_dim/P_dom"/>
</dbReference>
<dbReference type="RefSeq" id="WP_275684916.1">
    <property type="nucleotide sequence ID" value="NZ_JAJLJH010000010.1"/>
</dbReference>
<dbReference type="InterPro" id="IPR036890">
    <property type="entry name" value="HATPase_C_sf"/>
</dbReference>
<dbReference type="PRINTS" id="PR00344">
    <property type="entry name" value="BCTRLSENSOR"/>
</dbReference>
<dbReference type="InterPro" id="IPR004358">
    <property type="entry name" value="Sig_transdc_His_kin-like_C"/>
</dbReference>
<keyword evidence="7" id="KW-0547">Nucleotide-binding</keyword>
<dbReference type="SMART" id="SM00387">
    <property type="entry name" value="HATPase_c"/>
    <property type="match status" value="1"/>
</dbReference>
<protein>
    <recommendedName>
        <fullName evidence="3">histidine kinase</fullName>
        <ecNumber evidence="3">2.7.13.3</ecNumber>
    </recommendedName>
</protein>
<dbReference type="SUPFAM" id="SSF47384">
    <property type="entry name" value="Homodimeric domain of signal transducing histidine kinase"/>
    <property type="match status" value="1"/>
</dbReference>
<dbReference type="PANTHER" id="PTHR45569">
    <property type="entry name" value="SENSOR PROTEIN KDPD"/>
    <property type="match status" value="1"/>
</dbReference>
<dbReference type="GO" id="GO:0000155">
    <property type="term" value="F:phosphorelay sensor kinase activity"/>
    <property type="evidence" value="ECO:0007669"/>
    <property type="project" value="InterPro"/>
</dbReference>
<feature type="compositionally biased region" description="Basic and acidic residues" evidence="13">
    <location>
        <begin position="515"/>
        <end position="527"/>
    </location>
</feature>
<evidence type="ECO:0000313" key="17">
    <source>
        <dbReference type="Proteomes" id="UP001139353"/>
    </source>
</evidence>
<name>A0A9X2C1J4_9BURK</name>
<dbReference type="Gene3D" id="3.30.565.10">
    <property type="entry name" value="Histidine kinase-like ATPase, C-terminal domain"/>
    <property type="match status" value="1"/>
</dbReference>
<evidence type="ECO:0000256" key="2">
    <source>
        <dbReference type="ARBA" id="ARBA00004141"/>
    </source>
</evidence>
<keyword evidence="10 14" id="KW-1133">Transmembrane helix</keyword>
<keyword evidence="4" id="KW-0597">Phosphoprotein</keyword>
<feature type="transmembrane region" description="Helical" evidence="14">
    <location>
        <begin position="46"/>
        <end position="73"/>
    </location>
</feature>
<evidence type="ECO:0000256" key="3">
    <source>
        <dbReference type="ARBA" id="ARBA00012438"/>
    </source>
</evidence>
<keyword evidence="6 14" id="KW-0812">Transmembrane</keyword>
<dbReference type="Pfam" id="PF00512">
    <property type="entry name" value="HisKA"/>
    <property type="match status" value="1"/>
</dbReference>
<keyword evidence="17" id="KW-1185">Reference proteome</keyword>
<evidence type="ECO:0000256" key="5">
    <source>
        <dbReference type="ARBA" id="ARBA00022679"/>
    </source>
</evidence>
<evidence type="ECO:0000256" key="14">
    <source>
        <dbReference type="SAM" id="Phobius"/>
    </source>
</evidence>
<dbReference type="AlphaFoldDB" id="A0A9X2C1J4"/>
<accession>A0A9X2C1J4</accession>
<dbReference type="EMBL" id="JAJLJH010000010">
    <property type="protein sequence ID" value="MCK9688878.1"/>
    <property type="molecule type" value="Genomic_DNA"/>
</dbReference>
<dbReference type="Gene3D" id="1.10.287.130">
    <property type="match status" value="1"/>
</dbReference>
<dbReference type="Proteomes" id="UP001139353">
    <property type="component" value="Unassembled WGS sequence"/>
</dbReference>
<evidence type="ECO:0000256" key="11">
    <source>
        <dbReference type="ARBA" id="ARBA00023012"/>
    </source>
</evidence>
<feature type="transmembrane region" description="Helical" evidence="14">
    <location>
        <begin position="93"/>
        <end position="111"/>
    </location>
</feature>
<organism evidence="16 17">
    <name type="scientific">Scleromatobacter humisilvae</name>
    <dbReference type="NCBI Taxonomy" id="2897159"/>
    <lineage>
        <taxon>Bacteria</taxon>
        <taxon>Pseudomonadati</taxon>
        <taxon>Pseudomonadota</taxon>
        <taxon>Betaproteobacteria</taxon>
        <taxon>Burkholderiales</taxon>
        <taxon>Sphaerotilaceae</taxon>
        <taxon>Scleromatobacter</taxon>
    </lineage>
</organism>
<feature type="transmembrane region" description="Helical" evidence="14">
    <location>
        <begin position="15"/>
        <end position="34"/>
    </location>
</feature>
<sequence>MTDDDAIPPRRMARWPWAWACAVWAAAWLLMLGLDKHIGLAQAAITLVLASALAAIWLPTLASLATTTLAVAAFDWFLVPPKHAFAVELTEDMLLLAEILVLSWVVTGLLARGRVLASRARRSARHADQMRRLGDALRDTEDPLRRGEALRASLQDLLGGPPRLLLLRNETPAPADDDASTTLGDPSADDLVGLWHCVRLCRQFGPGTGHEQELPALYLPLRGTEDEAFGAAMIAVNPAEPVDDEVLVQAQALCDQMGQLLHRARTQREAESAQARAQGQAVRNALLAAISHDYRTPLAAIMGAASSLRDQGGKLAPEQRQRLAQSIVTETRQLSRLTDNTLQLVRLDAPGVQLHLDWESPDELAGVAIDRARKHHDPERRIKVWAEPGLPLVRCDAVLFSQMLENLIDNAMKYSDPPAPVELTVRRHGQHIVFAVRDNGPGIEPQWREKIFDVFQRGDWRSGSSNSAAQRGAGVGLAVCRSIALAHGGELRLRQPAQGGSSFECWLPEQDSPGVEDRESTLDGGRP</sequence>
<dbReference type="InterPro" id="IPR025201">
    <property type="entry name" value="KdpD_TM"/>
</dbReference>
<dbReference type="InterPro" id="IPR038318">
    <property type="entry name" value="KdpD_sf"/>
</dbReference>
<dbReference type="PROSITE" id="PS50109">
    <property type="entry name" value="HIS_KIN"/>
    <property type="match status" value="1"/>
</dbReference>
<gene>
    <name evidence="16" type="ORF">LPC04_24450</name>
</gene>
<evidence type="ECO:0000256" key="12">
    <source>
        <dbReference type="ARBA" id="ARBA00023136"/>
    </source>
</evidence>
<keyword evidence="11" id="KW-0902">Two-component regulatory system</keyword>
<evidence type="ECO:0000256" key="6">
    <source>
        <dbReference type="ARBA" id="ARBA00022692"/>
    </source>
</evidence>
<evidence type="ECO:0000313" key="16">
    <source>
        <dbReference type="EMBL" id="MCK9688878.1"/>
    </source>
</evidence>
<dbReference type="InterPro" id="IPR052023">
    <property type="entry name" value="Histidine_kinase_KdpD"/>
</dbReference>
<feature type="region of interest" description="Disordered" evidence="13">
    <location>
        <begin position="502"/>
        <end position="527"/>
    </location>
</feature>
<keyword evidence="12 14" id="KW-0472">Membrane</keyword>
<dbReference type="InterPro" id="IPR003594">
    <property type="entry name" value="HATPase_dom"/>
</dbReference>
<dbReference type="InterPro" id="IPR036097">
    <property type="entry name" value="HisK_dim/P_sf"/>
</dbReference>